<dbReference type="AlphaFoldDB" id="A0A9X4AUJ7"/>
<dbReference type="Proteomes" id="UP001151081">
    <property type="component" value="Unassembled WGS sequence"/>
</dbReference>
<evidence type="ECO:0000313" key="3">
    <source>
        <dbReference type="Proteomes" id="UP001151081"/>
    </source>
</evidence>
<gene>
    <name evidence="2" type="ORF">KEG57_29640</name>
</gene>
<reference evidence="2 3" key="1">
    <citation type="submission" date="2021-04" db="EMBL/GenBank/DDBJ databases">
        <title>Genome analysis of Polyangium sp.</title>
        <authorList>
            <person name="Li Y."/>
            <person name="Wang J."/>
        </authorList>
    </citation>
    <scope>NUCLEOTIDE SEQUENCE [LARGE SCALE GENOMIC DNA]</scope>
    <source>
        <strain evidence="2 3">SDU14</strain>
    </source>
</reference>
<keyword evidence="1" id="KW-1133">Transmembrane helix</keyword>
<comment type="caution">
    <text evidence="2">The sequence shown here is derived from an EMBL/GenBank/DDBJ whole genome shotgun (WGS) entry which is preliminary data.</text>
</comment>
<name>A0A9X4AUJ7_9BACT</name>
<dbReference type="EMBL" id="JAGTJJ010000022">
    <property type="protein sequence ID" value="MDC3984681.1"/>
    <property type="molecule type" value="Genomic_DNA"/>
</dbReference>
<proteinExistence type="predicted"/>
<feature type="transmembrane region" description="Helical" evidence="1">
    <location>
        <begin position="83"/>
        <end position="105"/>
    </location>
</feature>
<keyword evidence="1" id="KW-0812">Transmembrane</keyword>
<feature type="transmembrane region" description="Helical" evidence="1">
    <location>
        <begin position="125"/>
        <end position="149"/>
    </location>
</feature>
<accession>A0A9X4AUJ7</accession>
<feature type="transmembrane region" description="Helical" evidence="1">
    <location>
        <begin position="47"/>
        <end position="71"/>
    </location>
</feature>
<sequence>MKVGRAFFAGIVGGAATTLIMTAAHTAGASADVMQLLGTLPGNAPSSMSWLVGFLVITVTSGLIGIAYGAAFETITRSAGVATGLKVSLVHTALAGIFVGLLGMMHPLVPETMRAPGFFMSKYGGLGILAFVVGHLVFGAIVGGLYGAVTTEDETTPFK</sequence>
<evidence type="ECO:0000313" key="2">
    <source>
        <dbReference type="EMBL" id="MDC3984681.1"/>
    </source>
</evidence>
<keyword evidence="1" id="KW-0472">Membrane</keyword>
<evidence type="ECO:0000256" key="1">
    <source>
        <dbReference type="SAM" id="Phobius"/>
    </source>
</evidence>
<keyword evidence="3" id="KW-1185">Reference proteome</keyword>
<dbReference type="RefSeq" id="WP_272426734.1">
    <property type="nucleotide sequence ID" value="NZ_JAGTJJ010000022.1"/>
</dbReference>
<organism evidence="2 3">
    <name type="scientific">Polyangium jinanense</name>
    <dbReference type="NCBI Taxonomy" id="2829994"/>
    <lineage>
        <taxon>Bacteria</taxon>
        <taxon>Pseudomonadati</taxon>
        <taxon>Myxococcota</taxon>
        <taxon>Polyangia</taxon>
        <taxon>Polyangiales</taxon>
        <taxon>Polyangiaceae</taxon>
        <taxon>Polyangium</taxon>
    </lineage>
</organism>
<protein>
    <submittedName>
        <fullName evidence="2">Uncharacterized protein</fullName>
    </submittedName>
</protein>